<keyword evidence="2" id="KW-1185">Reference proteome</keyword>
<accession>A0AAV0BAD6</accession>
<reference evidence="1" key="1">
    <citation type="submission" date="2022-06" db="EMBL/GenBank/DDBJ databases">
        <authorList>
            <consortium name="SYNGENTA / RWTH Aachen University"/>
        </authorList>
    </citation>
    <scope>NUCLEOTIDE SEQUENCE</scope>
</reference>
<comment type="caution">
    <text evidence="1">The sequence shown here is derived from an EMBL/GenBank/DDBJ whole genome shotgun (WGS) entry which is preliminary data.</text>
</comment>
<organism evidence="1 2">
    <name type="scientific">Phakopsora pachyrhizi</name>
    <name type="common">Asian soybean rust disease fungus</name>
    <dbReference type="NCBI Taxonomy" id="170000"/>
    <lineage>
        <taxon>Eukaryota</taxon>
        <taxon>Fungi</taxon>
        <taxon>Dikarya</taxon>
        <taxon>Basidiomycota</taxon>
        <taxon>Pucciniomycotina</taxon>
        <taxon>Pucciniomycetes</taxon>
        <taxon>Pucciniales</taxon>
        <taxon>Phakopsoraceae</taxon>
        <taxon>Phakopsora</taxon>
    </lineage>
</organism>
<dbReference type="EMBL" id="CALTRL010004329">
    <property type="protein sequence ID" value="CAH7682896.1"/>
    <property type="molecule type" value="Genomic_DNA"/>
</dbReference>
<evidence type="ECO:0000313" key="2">
    <source>
        <dbReference type="Proteomes" id="UP001153365"/>
    </source>
</evidence>
<dbReference type="AlphaFoldDB" id="A0AAV0BAD6"/>
<proteinExistence type="predicted"/>
<name>A0AAV0BAD6_PHAPC</name>
<sequence>MERQGGTVETEQLKKSIHNIADGAKQLSGRRCCYSAPCHMGFEGTLTSVKDLIEISNATSEGKEEALRPRQKKVTFSDSGQSRLIIGSRGGLLLDLWIALSDFA</sequence>
<gene>
    <name evidence="1" type="ORF">PPACK8108_LOCUS16049</name>
</gene>
<protein>
    <submittedName>
        <fullName evidence="1">Uncharacterized protein</fullName>
    </submittedName>
</protein>
<dbReference type="Proteomes" id="UP001153365">
    <property type="component" value="Unassembled WGS sequence"/>
</dbReference>
<evidence type="ECO:0000313" key="1">
    <source>
        <dbReference type="EMBL" id="CAH7682896.1"/>
    </source>
</evidence>